<reference evidence="3 4" key="1">
    <citation type="submission" date="2023-12" db="EMBL/GenBank/DDBJ databases">
        <title>Description of Novel Strain Fulvimarina sp. 2208YS6-2-32 isolated from Uroteuthis (Photololigo) edulis.</title>
        <authorList>
            <person name="Park J.-S."/>
        </authorList>
    </citation>
    <scope>NUCLEOTIDE SEQUENCE [LARGE SCALE GENOMIC DNA]</scope>
    <source>
        <strain evidence="3 4">2208YS6-2-32</strain>
    </source>
</reference>
<dbReference type="Proteomes" id="UP001294412">
    <property type="component" value="Unassembled WGS sequence"/>
</dbReference>
<gene>
    <name evidence="3" type="ORF">U0C82_08275</name>
</gene>
<keyword evidence="4" id="KW-1185">Reference proteome</keyword>
<feature type="region of interest" description="Disordered" evidence="1">
    <location>
        <begin position="28"/>
        <end position="79"/>
    </location>
</feature>
<organism evidence="3 4">
    <name type="scientific">Fulvimarina uroteuthidis</name>
    <dbReference type="NCBI Taxonomy" id="3098149"/>
    <lineage>
        <taxon>Bacteria</taxon>
        <taxon>Pseudomonadati</taxon>
        <taxon>Pseudomonadota</taxon>
        <taxon>Alphaproteobacteria</taxon>
        <taxon>Hyphomicrobiales</taxon>
        <taxon>Aurantimonadaceae</taxon>
        <taxon>Fulvimarina</taxon>
    </lineage>
</organism>
<evidence type="ECO:0000256" key="1">
    <source>
        <dbReference type="SAM" id="MobiDB-lite"/>
    </source>
</evidence>
<feature type="chain" id="PRO_5046671373" description="Secreted protein" evidence="2">
    <location>
        <begin position="26"/>
        <end position="106"/>
    </location>
</feature>
<evidence type="ECO:0000256" key="2">
    <source>
        <dbReference type="SAM" id="SignalP"/>
    </source>
</evidence>
<comment type="caution">
    <text evidence="3">The sequence shown here is derived from an EMBL/GenBank/DDBJ whole genome shotgun (WGS) entry which is preliminary data.</text>
</comment>
<feature type="signal peptide" evidence="2">
    <location>
        <begin position="1"/>
        <end position="25"/>
    </location>
</feature>
<dbReference type="RefSeq" id="WP_322186595.1">
    <property type="nucleotide sequence ID" value="NZ_JAXLPB010000002.1"/>
</dbReference>
<evidence type="ECO:0000313" key="4">
    <source>
        <dbReference type="Proteomes" id="UP001294412"/>
    </source>
</evidence>
<accession>A0ABU5I178</accession>
<keyword evidence="2" id="KW-0732">Signal</keyword>
<feature type="compositionally biased region" description="Gly residues" evidence="1">
    <location>
        <begin position="31"/>
        <end position="48"/>
    </location>
</feature>
<dbReference type="EMBL" id="JAXLPB010000002">
    <property type="protein sequence ID" value="MDY8109140.1"/>
    <property type="molecule type" value="Genomic_DNA"/>
</dbReference>
<proteinExistence type="predicted"/>
<evidence type="ECO:0008006" key="5">
    <source>
        <dbReference type="Google" id="ProtNLM"/>
    </source>
</evidence>
<sequence length="106" mass="10670">MTLKTSIPRALIAALVLSVSVGEIAVAQGNSGRGGQGQGQGNGGGNGGDQKSCSQTEVREAESRSGGQMMSVSQSTEGGSTVCRITVLVPSQGNGKPRRTVVTVRP</sequence>
<protein>
    <recommendedName>
        <fullName evidence="5">Secreted protein</fullName>
    </recommendedName>
</protein>
<evidence type="ECO:0000313" key="3">
    <source>
        <dbReference type="EMBL" id="MDY8109140.1"/>
    </source>
</evidence>
<feature type="compositionally biased region" description="Polar residues" evidence="1">
    <location>
        <begin position="65"/>
        <end position="79"/>
    </location>
</feature>
<name>A0ABU5I178_9HYPH</name>